<name>A0A3A1YPX9_9BURK</name>
<dbReference type="AlphaFoldDB" id="A0A3A1YPX9"/>
<dbReference type="PANTHER" id="PTHR30483">
    <property type="entry name" value="LEUCINE-SPECIFIC-BINDING PROTEIN"/>
    <property type="match status" value="1"/>
</dbReference>
<dbReference type="InterPro" id="IPR051010">
    <property type="entry name" value="BCAA_transport"/>
</dbReference>
<evidence type="ECO:0000313" key="6">
    <source>
        <dbReference type="Proteomes" id="UP000266206"/>
    </source>
</evidence>
<gene>
    <name evidence="5" type="ORF">CJP73_13725</name>
</gene>
<feature type="signal peptide" evidence="3">
    <location>
        <begin position="1"/>
        <end position="18"/>
    </location>
</feature>
<proteinExistence type="inferred from homology"/>
<organism evidence="5 6">
    <name type="scientific">Neopusillimonas maritima</name>
    <dbReference type="NCBI Taxonomy" id="2026239"/>
    <lineage>
        <taxon>Bacteria</taxon>
        <taxon>Pseudomonadati</taxon>
        <taxon>Pseudomonadota</taxon>
        <taxon>Betaproteobacteria</taxon>
        <taxon>Burkholderiales</taxon>
        <taxon>Alcaligenaceae</taxon>
        <taxon>Neopusillimonas</taxon>
    </lineage>
</organism>
<dbReference type="Gene3D" id="3.40.50.2300">
    <property type="match status" value="2"/>
</dbReference>
<keyword evidence="2 3" id="KW-0732">Signal</keyword>
<evidence type="ECO:0000259" key="4">
    <source>
        <dbReference type="Pfam" id="PF13458"/>
    </source>
</evidence>
<comment type="caution">
    <text evidence="5">The sequence shown here is derived from an EMBL/GenBank/DDBJ whole genome shotgun (WGS) entry which is preliminary data.</text>
</comment>
<dbReference type="Proteomes" id="UP000266206">
    <property type="component" value="Unassembled WGS sequence"/>
</dbReference>
<sequence length="378" mass="40058">MMAGAMTLAFAASAPASAEVTVGVILSLTGPAASLGQPAENTVKLWPKEIGGEPARVIIMNDGSDPTEAGRLASKLISEEKVDVLVGSSITPPSIAIMEVAGRNKTPLVSLGGGNAIIEPQEGSRTWAFKIPAPEALSVQRVIKDMKDRNIKRVGVIAVTTGYGEGFLKAFQEQAKEAGIEIPVTARIGAQDISATTQALQVMAAKPDAVYIFSFGTPGATPQLELVKRGYEGTIYQTHGVANADYLRIGGKAVEGTRLAVAPVLVAEQLPEDHPTKKAGVEYVTKYENEYGDGSRSLFGSTAWTAYSMLNAAIPVAMESAKPGTPEFRQALRDALENMEEVVSPEGVFNMSSENHNGLDERGQVMVSVENGKWKLEQ</sequence>
<dbReference type="CDD" id="cd06333">
    <property type="entry name" value="PBP1_ABC_RPA1789-like"/>
    <property type="match status" value="1"/>
</dbReference>
<evidence type="ECO:0000256" key="3">
    <source>
        <dbReference type="SAM" id="SignalP"/>
    </source>
</evidence>
<feature type="domain" description="Leucine-binding protein" evidence="4">
    <location>
        <begin position="19"/>
        <end position="358"/>
    </location>
</feature>
<dbReference type="EMBL" id="NQYH01000014">
    <property type="protein sequence ID" value="RIY39675.1"/>
    <property type="molecule type" value="Genomic_DNA"/>
</dbReference>
<dbReference type="Pfam" id="PF13458">
    <property type="entry name" value="Peripla_BP_6"/>
    <property type="match status" value="1"/>
</dbReference>
<dbReference type="PANTHER" id="PTHR30483:SF38">
    <property type="entry name" value="BLR7848 PROTEIN"/>
    <property type="match status" value="1"/>
</dbReference>
<protein>
    <submittedName>
        <fullName evidence="5">Branched-chain amino acid ABC transporter substrate-binding protein</fullName>
    </submittedName>
</protein>
<dbReference type="OrthoDB" id="5290698at2"/>
<feature type="chain" id="PRO_5017354773" evidence="3">
    <location>
        <begin position="19"/>
        <end position="378"/>
    </location>
</feature>
<accession>A0A3A1YPX9</accession>
<dbReference type="InterPro" id="IPR028081">
    <property type="entry name" value="Leu-bd"/>
</dbReference>
<reference evidence="5 6" key="1">
    <citation type="submission" date="2017-08" db="EMBL/GenBank/DDBJ databases">
        <title>Pusillimonas indicus sp. nov., a member of the family Alcaligenaceae isolated from surface seawater.</title>
        <authorList>
            <person name="Li J."/>
        </authorList>
    </citation>
    <scope>NUCLEOTIDE SEQUENCE [LARGE SCALE GENOMIC DNA]</scope>
    <source>
        <strain evidence="5 6">L52-1-41</strain>
    </source>
</reference>
<dbReference type="InterPro" id="IPR028082">
    <property type="entry name" value="Peripla_BP_I"/>
</dbReference>
<comment type="similarity">
    <text evidence="1">Belongs to the leucine-binding protein family.</text>
</comment>
<dbReference type="SUPFAM" id="SSF53822">
    <property type="entry name" value="Periplasmic binding protein-like I"/>
    <property type="match status" value="1"/>
</dbReference>
<evidence type="ECO:0000313" key="5">
    <source>
        <dbReference type="EMBL" id="RIY39675.1"/>
    </source>
</evidence>
<evidence type="ECO:0000256" key="1">
    <source>
        <dbReference type="ARBA" id="ARBA00010062"/>
    </source>
</evidence>
<evidence type="ECO:0000256" key="2">
    <source>
        <dbReference type="ARBA" id="ARBA00022729"/>
    </source>
</evidence>